<name>A0A2R5LHN9_9ACAR</name>
<dbReference type="PROSITE" id="PS50102">
    <property type="entry name" value="RRM"/>
    <property type="match status" value="1"/>
</dbReference>
<protein>
    <submittedName>
        <fullName evidence="4">Putative dna polymerase delta</fullName>
    </submittedName>
</protein>
<dbReference type="Pfam" id="PF00076">
    <property type="entry name" value="RRM_1"/>
    <property type="match status" value="1"/>
</dbReference>
<feature type="domain" description="RRM" evidence="3">
    <location>
        <begin position="278"/>
        <end position="349"/>
    </location>
</feature>
<dbReference type="GO" id="GO:0005634">
    <property type="term" value="C:nucleus"/>
    <property type="evidence" value="ECO:0007669"/>
    <property type="project" value="TreeGrafter"/>
</dbReference>
<dbReference type="PANTHER" id="PTHR19965:SF94">
    <property type="entry name" value="FI13061P-RELATED"/>
    <property type="match status" value="1"/>
</dbReference>
<proteinExistence type="predicted"/>
<dbReference type="Gene3D" id="3.30.70.330">
    <property type="match status" value="1"/>
</dbReference>
<dbReference type="AlphaFoldDB" id="A0A2R5LHN9"/>
<dbReference type="InterPro" id="IPR051229">
    <property type="entry name" value="ALYREF_mRNA_export"/>
</dbReference>
<dbReference type="PANTHER" id="PTHR19965">
    <property type="entry name" value="RNA AND EXPORT FACTOR BINDING PROTEIN"/>
    <property type="match status" value="1"/>
</dbReference>
<dbReference type="InterPro" id="IPR012677">
    <property type="entry name" value="Nucleotide-bd_a/b_plait_sf"/>
</dbReference>
<dbReference type="InterPro" id="IPR035979">
    <property type="entry name" value="RBD_domain_sf"/>
</dbReference>
<dbReference type="GO" id="GO:0006406">
    <property type="term" value="P:mRNA export from nucleus"/>
    <property type="evidence" value="ECO:0007669"/>
    <property type="project" value="TreeGrafter"/>
</dbReference>
<dbReference type="InterPro" id="IPR000504">
    <property type="entry name" value="RRM_dom"/>
</dbReference>
<dbReference type="SUPFAM" id="SSF54928">
    <property type="entry name" value="RNA-binding domain, RBD"/>
    <property type="match status" value="1"/>
</dbReference>
<keyword evidence="1 2" id="KW-0694">RNA-binding</keyword>
<dbReference type="GO" id="GO:0003729">
    <property type="term" value="F:mRNA binding"/>
    <property type="evidence" value="ECO:0007669"/>
    <property type="project" value="TreeGrafter"/>
</dbReference>
<evidence type="ECO:0000259" key="3">
    <source>
        <dbReference type="PROSITE" id="PS50102"/>
    </source>
</evidence>
<dbReference type="EMBL" id="GGLE01004896">
    <property type="protein sequence ID" value="MBY09022.1"/>
    <property type="molecule type" value="Transcribed_RNA"/>
</dbReference>
<sequence>MVLSRKLANRIGVRAQQKGNFRRPNTKASVTDARQVLNAKGLRRQTQSSFFNARTPAKRFGGVTKAYRAQQQTGRNAFRGDARAFINAARAAKAPAKVQQSRFQTGVQPNIQIRQGLLTVTKKRQLFNKRLQVNQGDLSDEEQPIPQNPNKRIRVNRTGISVTTVNNVAKIRRHNMVVDNDSYTSEDEDDLERLTLEDVIGRSPLASDRLFRPSGSRVPVSKLPNLERFQKPTPMMIEETDGRTSKMAPVSRIQHRLDVNPVPSSSRPAMLTEPAEGASVLVSNLHPQVTESDIRDLFQDIGPMQEARLVSTGTALATFYRRATAIRACDTYHGRLLDGQPMNLTLLTVGTTASSSQRPAQANMSSYFASKYL</sequence>
<evidence type="ECO:0000313" key="4">
    <source>
        <dbReference type="EMBL" id="MBY09022.1"/>
    </source>
</evidence>
<reference evidence="4" key="1">
    <citation type="submission" date="2018-03" db="EMBL/GenBank/DDBJ databases">
        <title>The relapsing fever spirochete Borrelia turicatae persists in the highly oxidative environment of its soft-bodied tick vector.</title>
        <authorList>
            <person name="Bourret T.J."/>
            <person name="Boyle W.K."/>
            <person name="Valenzuela J.G."/>
            <person name="Oliveira F."/>
            <person name="Lopez J.E."/>
        </authorList>
    </citation>
    <scope>NUCLEOTIDE SEQUENCE</scope>
    <source>
        <strain evidence="4">Kansas strain/isolate</strain>
        <tissue evidence="4">Salivary glands</tissue>
    </source>
</reference>
<evidence type="ECO:0000256" key="2">
    <source>
        <dbReference type="PROSITE-ProRule" id="PRU00176"/>
    </source>
</evidence>
<dbReference type="SMART" id="SM00360">
    <property type="entry name" value="RRM"/>
    <property type="match status" value="1"/>
</dbReference>
<accession>A0A2R5LHN9</accession>
<evidence type="ECO:0000256" key="1">
    <source>
        <dbReference type="ARBA" id="ARBA00022884"/>
    </source>
</evidence>
<organism evidence="4">
    <name type="scientific">Ornithodoros turicata</name>
    <dbReference type="NCBI Taxonomy" id="34597"/>
    <lineage>
        <taxon>Eukaryota</taxon>
        <taxon>Metazoa</taxon>
        <taxon>Ecdysozoa</taxon>
        <taxon>Arthropoda</taxon>
        <taxon>Chelicerata</taxon>
        <taxon>Arachnida</taxon>
        <taxon>Acari</taxon>
        <taxon>Parasitiformes</taxon>
        <taxon>Ixodida</taxon>
        <taxon>Ixodoidea</taxon>
        <taxon>Argasidae</taxon>
        <taxon>Ornithodorinae</taxon>
        <taxon>Ornithodoros</taxon>
    </lineage>
</organism>